<dbReference type="Gene3D" id="1.10.10.10">
    <property type="entry name" value="Winged helix-like DNA-binding domain superfamily/Winged helix DNA-binding domain"/>
    <property type="match status" value="1"/>
</dbReference>
<evidence type="ECO:0000259" key="1">
    <source>
        <dbReference type="Pfam" id="PF12728"/>
    </source>
</evidence>
<feature type="domain" description="Helix-turn-helix" evidence="1">
    <location>
        <begin position="9"/>
        <end position="56"/>
    </location>
</feature>
<dbReference type="RefSeq" id="WP_145233781.1">
    <property type="nucleotide sequence ID" value="NZ_CP036273.1"/>
</dbReference>
<keyword evidence="3" id="KW-1185">Reference proteome</keyword>
<dbReference type="SUPFAM" id="SSF46955">
    <property type="entry name" value="Putative DNA-binding domain"/>
    <property type="match status" value="1"/>
</dbReference>
<gene>
    <name evidence="2" type="ORF">ETAA1_03550</name>
</gene>
<sequence>MTNADDQLVTRKQAADKFKVTVRTIDRWRKRGLLKGAAIGGVVRFRLDDLAAVVRRALG</sequence>
<dbReference type="OrthoDB" id="9806994at2"/>
<dbReference type="InterPro" id="IPR041657">
    <property type="entry name" value="HTH_17"/>
</dbReference>
<dbReference type="Pfam" id="PF12728">
    <property type="entry name" value="HTH_17"/>
    <property type="match status" value="1"/>
</dbReference>
<dbReference type="AlphaFoldDB" id="A0A517XLT0"/>
<protein>
    <submittedName>
        <fullName evidence="2">Helix-turn-helix domain protein</fullName>
    </submittedName>
</protein>
<dbReference type="Proteomes" id="UP000319576">
    <property type="component" value="Chromosome"/>
</dbReference>
<dbReference type="InterPro" id="IPR009061">
    <property type="entry name" value="DNA-bd_dom_put_sf"/>
</dbReference>
<evidence type="ECO:0000313" key="3">
    <source>
        <dbReference type="Proteomes" id="UP000319576"/>
    </source>
</evidence>
<dbReference type="KEGG" id="uli:ETAA1_03550"/>
<accession>A0A517XLT0</accession>
<evidence type="ECO:0000313" key="2">
    <source>
        <dbReference type="EMBL" id="QDU18467.1"/>
    </source>
</evidence>
<dbReference type="InterPro" id="IPR036388">
    <property type="entry name" value="WH-like_DNA-bd_sf"/>
</dbReference>
<reference evidence="2 3" key="1">
    <citation type="submission" date="2019-02" db="EMBL/GenBank/DDBJ databases">
        <title>Deep-cultivation of Planctomycetes and their phenomic and genomic characterization uncovers novel biology.</title>
        <authorList>
            <person name="Wiegand S."/>
            <person name="Jogler M."/>
            <person name="Boedeker C."/>
            <person name="Pinto D."/>
            <person name="Vollmers J."/>
            <person name="Rivas-Marin E."/>
            <person name="Kohn T."/>
            <person name="Peeters S.H."/>
            <person name="Heuer A."/>
            <person name="Rast P."/>
            <person name="Oberbeckmann S."/>
            <person name="Bunk B."/>
            <person name="Jeske O."/>
            <person name="Meyerdierks A."/>
            <person name="Storesund J.E."/>
            <person name="Kallscheuer N."/>
            <person name="Luecker S."/>
            <person name="Lage O.M."/>
            <person name="Pohl T."/>
            <person name="Merkel B.J."/>
            <person name="Hornburger P."/>
            <person name="Mueller R.-W."/>
            <person name="Bruemmer F."/>
            <person name="Labrenz M."/>
            <person name="Spormann A.M."/>
            <person name="Op den Camp H."/>
            <person name="Overmann J."/>
            <person name="Amann R."/>
            <person name="Jetten M.S.M."/>
            <person name="Mascher T."/>
            <person name="Medema M.H."/>
            <person name="Devos D.P."/>
            <person name="Kaster A.-K."/>
            <person name="Ovreas L."/>
            <person name="Rohde M."/>
            <person name="Galperin M.Y."/>
            <person name="Jogler C."/>
        </authorList>
    </citation>
    <scope>NUCLEOTIDE SEQUENCE [LARGE SCALE GENOMIC DNA]</scope>
    <source>
        <strain evidence="2 3">ETA_A1</strain>
    </source>
</reference>
<name>A0A517XLT0_9BACT</name>
<organism evidence="2 3">
    <name type="scientific">Urbifossiella limnaea</name>
    <dbReference type="NCBI Taxonomy" id="2528023"/>
    <lineage>
        <taxon>Bacteria</taxon>
        <taxon>Pseudomonadati</taxon>
        <taxon>Planctomycetota</taxon>
        <taxon>Planctomycetia</taxon>
        <taxon>Gemmatales</taxon>
        <taxon>Gemmataceae</taxon>
        <taxon>Urbifossiella</taxon>
    </lineage>
</organism>
<proteinExistence type="predicted"/>
<dbReference type="EMBL" id="CP036273">
    <property type="protein sequence ID" value="QDU18467.1"/>
    <property type="molecule type" value="Genomic_DNA"/>
</dbReference>